<dbReference type="InterPro" id="IPR017871">
    <property type="entry name" value="ABC_transporter-like_CS"/>
</dbReference>
<gene>
    <name evidence="6" type="ORF">HX845_02065</name>
</gene>
<dbReference type="SUPFAM" id="SSF52540">
    <property type="entry name" value="P-loop containing nucleoside triphosphate hydrolases"/>
    <property type="match status" value="1"/>
</dbReference>
<dbReference type="EMBL" id="JACAQE010000001">
    <property type="protein sequence ID" value="NWC12416.1"/>
    <property type="molecule type" value="Genomic_DNA"/>
</dbReference>
<dbReference type="PROSITE" id="PS50893">
    <property type="entry name" value="ABC_TRANSPORTER_2"/>
    <property type="match status" value="1"/>
</dbReference>
<proteinExistence type="inferred from homology"/>
<dbReference type="Pfam" id="PF00005">
    <property type="entry name" value="ABC_tran"/>
    <property type="match status" value="1"/>
</dbReference>
<dbReference type="InterPro" id="IPR003439">
    <property type="entry name" value="ABC_transporter-like_ATP-bd"/>
</dbReference>
<dbReference type="InterPro" id="IPR003593">
    <property type="entry name" value="AAA+_ATPase"/>
</dbReference>
<dbReference type="PANTHER" id="PTHR46743">
    <property type="entry name" value="TEICHOIC ACIDS EXPORT ATP-BINDING PROTEIN TAGH"/>
    <property type="match status" value="1"/>
</dbReference>
<evidence type="ECO:0000313" key="7">
    <source>
        <dbReference type="Proteomes" id="UP000517547"/>
    </source>
</evidence>
<keyword evidence="3" id="KW-0547">Nucleotide-binding</keyword>
<evidence type="ECO:0000313" key="6">
    <source>
        <dbReference type="EMBL" id="NWC12416.1"/>
    </source>
</evidence>
<dbReference type="Gene3D" id="2.70.50.60">
    <property type="entry name" value="abc- transporter (atp binding component) like domain"/>
    <property type="match status" value="1"/>
</dbReference>
<name>A0A7Y8CC14_9PSED</name>
<dbReference type="GO" id="GO:0140359">
    <property type="term" value="F:ABC-type transporter activity"/>
    <property type="evidence" value="ECO:0007669"/>
    <property type="project" value="InterPro"/>
</dbReference>
<evidence type="ECO:0000256" key="3">
    <source>
        <dbReference type="ARBA" id="ARBA00022741"/>
    </source>
</evidence>
<dbReference type="InterPro" id="IPR050683">
    <property type="entry name" value="Bact_Polysacc_Export_ATP-bd"/>
</dbReference>
<dbReference type="AlphaFoldDB" id="A0A7Y8CC14"/>
<comment type="similarity">
    <text evidence="1">Belongs to the ABC transporter superfamily.</text>
</comment>
<evidence type="ECO:0000259" key="5">
    <source>
        <dbReference type="PROSITE" id="PS50893"/>
    </source>
</evidence>
<dbReference type="GO" id="GO:0005524">
    <property type="term" value="F:ATP binding"/>
    <property type="evidence" value="ECO:0007669"/>
    <property type="project" value="UniProtKB-KW"/>
</dbReference>
<protein>
    <submittedName>
        <fullName evidence="6">ATP-binding cassette domain-containing protein</fullName>
    </submittedName>
</protein>
<dbReference type="GO" id="GO:0016887">
    <property type="term" value="F:ATP hydrolysis activity"/>
    <property type="evidence" value="ECO:0007669"/>
    <property type="project" value="InterPro"/>
</dbReference>
<dbReference type="SUPFAM" id="SSF53448">
    <property type="entry name" value="Nucleotide-diphospho-sugar transferases"/>
    <property type="match status" value="1"/>
</dbReference>
<reference evidence="6 7" key="1">
    <citation type="submission" date="2020-04" db="EMBL/GenBank/DDBJ databases">
        <title>Molecular characterization of pseudomonads from Agaricus bisporus reveal novel blotch 2 pathogens in Western Europe.</title>
        <authorList>
            <person name="Taparia T."/>
            <person name="Krijger M."/>
            <person name="Haynes E."/>
            <person name="Elpinstone J.G."/>
            <person name="Noble R."/>
            <person name="Van Der Wolf J."/>
        </authorList>
    </citation>
    <scope>NUCLEOTIDE SEQUENCE [LARGE SCALE GENOMIC DNA]</scope>
    <source>
        <strain evidence="6 7">IPO3738</strain>
    </source>
</reference>
<dbReference type="PROSITE" id="PS00211">
    <property type="entry name" value="ABC_TRANSPORTER_1"/>
    <property type="match status" value="1"/>
</dbReference>
<feature type="domain" description="ABC transporter" evidence="5">
    <location>
        <begin position="8"/>
        <end position="258"/>
    </location>
</feature>
<dbReference type="CDD" id="cd03220">
    <property type="entry name" value="ABC_KpsT_Wzt"/>
    <property type="match status" value="1"/>
</dbReference>
<dbReference type="Gene3D" id="3.40.50.300">
    <property type="entry name" value="P-loop containing nucleotide triphosphate hydrolases"/>
    <property type="match status" value="1"/>
</dbReference>
<dbReference type="InterPro" id="IPR029044">
    <property type="entry name" value="Nucleotide-diphossugar_trans"/>
</dbReference>
<evidence type="ECO:0000256" key="1">
    <source>
        <dbReference type="ARBA" id="ARBA00005417"/>
    </source>
</evidence>
<dbReference type="InterPro" id="IPR027417">
    <property type="entry name" value="P-loop_NTPase"/>
</dbReference>
<dbReference type="PANTHER" id="PTHR46743:SF2">
    <property type="entry name" value="TEICHOIC ACIDS EXPORT ATP-BINDING PROTEIN TAGH"/>
    <property type="match status" value="1"/>
</dbReference>
<dbReference type="InterPro" id="IPR015860">
    <property type="entry name" value="ABC_transpr_TagH-like"/>
</dbReference>
<dbReference type="Proteomes" id="UP000517547">
    <property type="component" value="Unassembled WGS sequence"/>
</dbReference>
<accession>A0A7Y8CC14</accession>
<dbReference type="SMART" id="SM00382">
    <property type="entry name" value="AAA"/>
    <property type="match status" value="1"/>
</dbReference>
<dbReference type="Gene3D" id="3.90.550.10">
    <property type="entry name" value="Spore Coat Polysaccharide Biosynthesis Protein SpsA, Chain A"/>
    <property type="match status" value="1"/>
</dbReference>
<evidence type="ECO:0000256" key="2">
    <source>
        <dbReference type="ARBA" id="ARBA00022448"/>
    </source>
</evidence>
<comment type="caution">
    <text evidence="6">The sequence shown here is derived from an EMBL/GenBank/DDBJ whole genome shotgun (WGS) entry which is preliminary data.</text>
</comment>
<dbReference type="GO" id="GO:0016020">
    <property type="term" value="C:membrane"/>
    <property type="evidence" value="ECO:0007669"/>
    <property type="project" value="InterPro"/>
</dbReference>
<sequence>MSYEQIAIRVLNVSKRYEVYRAPLDRLKQFVLPRIGFRKQEGAPHNYFNEFWALRNVSFEIKRGETIGVIGRNGSGKSTLLQMICGTLSPTGGEIETRGRVAALLELGSGFNPEFTGRENVYLNAAILGLTKGEIESRFSDIESFADIGDFLDQPVRTYSSGMLARLAFSVAVQVDPDILVVDEALSVGDMAFQEKSFTRMKKIREGGTSILFVSHSTPAVRNFCDRAIWLDRGSVRAIGERQGVCDSYQAEMEQAIRQGNAPLQAPESGKPPVSIFKPKARTIAIESVVADRQVYKMGDEIRVEIKLRFAGVPPVYGIGLIIYDADEKVVTIFSTLRDDIFFSQANESVSLVVRNNNFVPGSYRGVLSVSDEHGMFSYDKLESCFKFDIKMERSTRGLAKVDGVLRSDHEWTNSACWELNSSERLWIRPGLPAKADCRVPLLVLLRVRNEELVLPDTLDHLSTFADYICVYEDASNDGTRELLKTCEKVVLIVENDQWQSGADNRLLSETRHRGLLLEMARRHFEFCWCMCCDADERYIGRIREYVTSSLDCKPEAVRVQLFDAYMSRGDDAPYMPGTPLLNFRRLFGVERRDILMLWQNRETVKFVGLDAREPVVTGRIDVNFFCQHYGKSLSYEHWDATCDYYSTHFPWVPYGEKWSKRKGRALHELSDFGRELQAWSGALFENSIKIN</sequence>
<keyword evidence="4 6" id="KW-0067">ATP-binding</keyword>
<keyword evidence="2" id="KW-0813">Transport</keyword>
<evidence type="ECO:0000256" key="4">
    <source>
        <dbReference type="ARBA" id="ARBA00022840"/>
    </source>
</evidence>
<dbReference type="Pfam" id="PF13704">
    <property type="entry name" value="Glyco_tranf_2_4"/>
    <property type="match status" value="1"/>
</dbReference>
<organism evidence="6 7">
    <name type="scientific">Pseudomonas gingeri</name>
    <dbReference type="NCBI Taxonomy" id="117681"/>
    <lineage>
        <taxon>Bacteria</taxon>
        <taxon>Pseudomonadati</taxon>
        <taxon>Pseudomonadota</taxon>
        <taxon>Gammaproteobacteria</taxon>
        <taxon>Pseudomonadales</taxon>
        <taxon>Pseudomonadaceae</taxon>
        <taxon>Pseudomonas</taxon>
    </lineage>
</organism>